<organism evidence="1 2">
    <name type="scientific">Cichorium intybus</name>
    <name type="common">Chicory</name>
    <dbReference type="NCBI Taxonomy" id="13427"/>
    <lineage>
        <taxon>Eukaryota</taxon>
        <taxon>Viridiplantae</taxon>
        <taxon>Streptophyta</taxon>
        <taxon>Embryophyta</taxon>
        <taxon>Tracheophyta</taxon>
        <taxon>Spermatophyta</taxon>
        <taxon>Magnoliopsida</taxon>
        <taxon>eudicotyledons</taxon>
        <taxon>Gunneridae</taxon>
        <taxon>Pentapetalae</taxon>
        <taxon>asterids</taxon>
        <taxon>campanulids</taxon>
        <taxon>Asterales</taxon>
        <taxon>Asteraceae</taxon>
        <taxon>Cichorioideae</taxon>
        <taxon>Cichorieae</taxon>
        <taxon>Cichoriinae</taxon>
        <taxon>Cichorium</taxon>
    </lineage>
</organism>
<evidence type="ECO:0000313" key="1">
    <source>
        <dbReference type="EMBL" id="KAI3690437.1"/>
    </source>
</evidence>
<accession>A0ACB8YY50</accession>
<name>A0ACB8YY50_CICIN</name>
<dbReference type="EMBL" id="CM042017">
    <property type="protein sequence ID" value="KAI3690437.1"/>
    <property type="molecule type" value="Genomic_DNA"/>
</dbReference>
<sequence>MTGMESALNLIPSTSLEFHLVYEVEDESGMVCLETLSWQLGRKDLGTATTPVKTMVPCKTMDLLKENYLSIEHFMEQLVHKLYKKRAKIVDEGAECGEIWDPWRFSGDVFDGSLPGLEIMIDATLVRVSVILD</sequence>
<proteinExistence type="predicted"/>
<comment type="caution">
    <text evidence="1">The sequence shown here is derived from an EMBL/GenBank/DDBJ whole genome shotgun (WGS) entry which is preliminary data.</text>
</comment>
<keyword evidence="2" id="KW-1185">Reference proteome</keyword>
<reference evidence="1 2" key="2">
    <citation type="journal article" date="2022" name="Mol. Ecol. Resour.">
        <title>The genomes of chicory, endive, great burdock and yacon provide insights into Asteraceae paleo-polyploidization history and plant inulin production.</title>
        <authorList>
            <person name="Fan W."/>
            <person name="Wang S."/>
            <person name="Wang H."/>
            <person name="Wang A."/>
            <person name="Jiang F."/>
            <person name="Liu H."/>
            <person name="Zhao H."/>
            <person name="Xu D."/>
            <person name="Zhang Y."/>
        </authorList>
    </citation>
    <scope>NUCLEOTIDE SEQUENCE [LARGE SCALE GENOMIC DNA]</scope>
    <source>
        <strain evidence="2">cv. Punajuju</strain>
        <tissue evidence="1">Leaves</tissue>
    </source>
</reference>
<dbReference type="Proteomes" id="UP001055811">
    <property type="component" value="Linkage Group LG09"/>
</dbReference>
<evidence type="ECO:0000313" key="2">
    <source>
        <dbReference type="Proteomes" id="UP001055811"/>
    </source>
</evidence>
<gene>
    <name evidence="1" type="ORF">L2E82_48462</name>
</gene>
<reference evidence="2" key="1">
    <citation type="journal article" date="2022" name="Mol. Ecol. Resour.">
        <title>The genomes of chicory, endive, great burdock and yacon provide insights into Asteraceae palaeo-polyploidization history and plant inulin production.</title>
        <authorList>
            <person name="Fan W."/>
            <person name="Wang S."/>
            <person name="Wang H."/>
            <person name="Wang A."/>
            <person name="Jiang F."/>
            <person name="Liu H."/>
            <person name="Zhao H."/>
            <person name="Xu D."/>
            <person name="Zhang Y."/>
        </authorList>
    </citation>
    <scope>NUCLEOTIDE SEQUENCE [LARGE SCALE GENOMIC DNA]</scope>
    <source>
        <strain evidence="2">cv. Punajuju</strain>
    </source>
</reference>
<protein>
    <submittedName>
        <fullName evidence="1">Uncharacterized protein</fullName>
    </submittedName>
</protein>